<dbReference type="AlphaFoldDB" id="A0A7Y0L6Y5"/>
<dbReference type="Pfam" id="PF07883">
    <property type="entry name" value="Cupin_2"/>
    <property type="match status" value="1"/>
</dbReference>
<reference evidence="3 4" key="1">
    <citation type="submission" date="2020-04" db="EMBL/GenBank/DDBJ databases">
        <authorList>
            <person name="Zhang R."/>
            <person name="Schippers A."/>
        </authorList>
    </citation>
    <scope>NUCLEOTIDE SEQUENCE [LARGE SCALE GENOMIC DNA]</scope>
    <source>
        <strain evidence="3 4">DSM 109850</strain>
    </source>
</reference>
<dbReference type="EMBL" id="JABBVZ010000070">
    <property type="protein sequence ID" value="NMP23876.1"/>
    <property type="molecule type" value="Genomic_DNA"/>
</dbReference>
<dbReference type="SUPFAM" id="SSF51182">
    <property type="entry name" value="RmlC-like cupins"/>
    <property type="match status" value="1"/>
</dbReference>
<dbReference type="InterPro" id="IPR013096">
    <property type="entry name" value="Cupin_2"/>
</dbReference>
<keyword evidence="1" id="KW-0479">Metal-binding</keyword>
<comment type="caution">
    <text evidence="3">The sequence shown here is derived from an EMBL/GenBank/DDBJ whole genome shotgun (WGS) entry which is preliminary data.</text>
</comment>
<dbReference type="PANTHER" id="PTHR35848">
    <property type="entry name" value="OXALATE-BINDING PROTEIN"/>
    <property type="match status" value="1"/>
</dbReference>
<name>A0A7Y0L6Y5_9FIRM</name>
<dbReference type="RefSeq" id="WP_169101517.1">
    <property type="nucleotide sequence ID" value="NZ_JABBVZ010000070.1"/>
</dbReference>
<dbReference type="CDD" id="cd06985">
    <property type="entry name" value="cupin_BF4112"/>
    <property type="match status" value="1"/>
</dbReference>
<dbReference type="InterPro" id="IPR014710">
    <property type="entry name" value="RmlC-like_jellyroll"/>
</dbReference>
<dbReference type="GO" id="GO:0046872">
    <property type="term" value="F:metal ion binding"/>
    <property type="evidence" value="ECO:0007669"/>
    <property type="project" value="UniProtKB-KW"/>
</dbReference>
<proteinExistence type="predicted"/>
<dbReference type="Gene3D" id="2.60.120.10">
    <property type="entry name" value="Jelly Rolls"/>
    <property type="match status" value="1"/>
</dbReference>
<accession>A0A7Y0L6Y5</accession>
<dbReference type="InterPro" id="IPR011051">
    <property type="entry name" value="RmlC_Cupin_sf"/>
</dbReference>
<dbReference type="PANTHER" id="PTHR35848:SF6">
    <property type="entry name" value="CUPIN TYPE-2 DOMAIN-CONTAINING PROTEIN"/>
    <property type="match status" value="1"/>
</dbReference>
<evidence type="ECO:0000256" key="1">
    <source>
        <dbReference type="ARBA" id="ARBA00022723"/>
    </source>
</evidence>
<gene>
    <name evidence="3" type="ORF">HIJ39_16195</name>
</gene>
<organism evidence="3 4">
    <name type="scientific">Sulfobacillus harzensis</name>
    <dbReference type="NCBI Taxonomy" id="2729629"/>
    <lineage>
        <taxon>Bacteria</taxon>
        <taxon>Bacillati</taxon>
        <taxon>Bacillota</taxon>
        <taxon>Clostridia</taxon>
        <taxon>Eubacteriales</taxon>
        <taxon>Clostridiales Family XVII. Incertae Sedis</taxon>
        <taxon>Sulfobacillus</taxon>
    </lineage>
</organism>
<feature type="domain" description="Cupin type-2" evidence="2">
    <location>
        <begin position="45"/>
        <end position="112"/>
    </location>
</feature>
<evidence type="ECO:0000259" key="2">
    <source>
        <dbReference type="Pfam" id="PF07883"/>
    </source>
</evidence>
<dbReference type="InterPro" id="IPR051610">
    <property type="entry name" value="GPI/OXD"/>
</dbReference>
<evidence type="ECO:0000313" key="3">
    <source>
        <dbReference type="EMBL" id="NMP23876.1"/>
    </source>
</evidence>
<dbReference type="Proteomes" id="UP000533476">
    <property type="component" value="Unassembled WGS sequence"/>
</dbReference>
<protein>
    <submittedName>
        <fullName evidence="3">Cupin domain-containing protein</fullName>
    </submittedName>
</protein>
<sequence>MAEITNIRQGKNYTVGETGNLDALDAKLFLGQALGFTGMEVSLNRFRPGQEVPFVHQHRQHEEMYLFIKGHGQFQVDNETFEVKPGTVVRVLPEAKRAWRNNSSEDLYCIVIQANVGSLTDNDGIINDDPLTWPS</sequence>
<keyword evidence="4" id="KW-1185">Reference proteome</keyword>
<evidence type="ECO:0000313" key="4">
    <source>
        <dbReference type="Proteomes" id="UP000533476"/>
    </source>
</evidence>